<reference evidence="1 2" key="1">
    <citation type="submission" date="2019-09" db="EMBL/GenBank/DDBJ databases">
        <title>Genome Sequences of Streptomyces kaniharaensis ATCC 21070.</title>
        <authorList>
            <person name="Zhu W."/>
            <person name="De Crecy-Lagard V."/>
            <person name="Richards N.G."/>
        </authorList>
    </citation>
    <scope>NUCLEOTIDE SEQUENCE [LARGE SCALE GENOMIC DNA]</scope>
    <source>
        <strain evidence="1 2">SF-557</strain>
    </source>
</reference>
<accession>A0A6N7KVK3</accession>
<organism evidence="1 2">
    <name type="scientific">Streptomyces kaniharaensis</name>
    <dbReference type="NCBI Taxonomy" id="212423"/>
    <lineage>
        <taxon>Bacteria</taxon>
        <taxon>Bacillati</taxon>
        <taxon>Actinomycetota</taxon>
        <taxon>Actinomycetes</taxon>
        <taxon>Kitasatosporales</taxon>
        <taxon>Streptomycetaceae</taxon>
        <taxon>Streptomyces</taxon>
    </lineage>
</organism>
<protein>
    <submittedName>
        <fullName evidence="1">Uncharacterized protein</fullName>
    </submittedName>
</protein>
<evidence type="ECO:0000313" key="2">
    <source>
        <dbReference type="Proteomes" id="UP000450000"/>
    </source>
</evidence>
<comment type="caution">
    <text evidence="1">The sequence shown here is derived from an EMBL/GenBank/DDBJ whole genome shotgun (WGS) entry which is preliminary data.</text>
</comment>
<dbReference type="EMBL" id="WBOF01000001">
    <property type="protein sequence ID" value="MQS15672.1"/>
    <property type="molecule type" value="Genomic_DNA"/>
</dbReference>
<dbReference type="Proteomes" id="UP000450000">
    <property type="component" value="Unassembled WGS sequence"/>
</dbReference>
<dbReference type="OrthoDB" id="24041at2"/>
<gene>
    <name evidence="1" type="ORF">F7Q99_26230</name>
</gene>
<sequence length="96" mass="10505">MRPPATPVRLPVAASVCRGPPEMLLYLLALKPTDSVTRGFLPAAARLGLAVTVLTDRRVRALRDYLGLVWALGRDPDALRRAATDFVAANRWEITP</sequence>
<proteinExistence type="predicted"/>
<name>A0A6N7KVK3_9ACTN</name>
<keyword evidence="2" id="KW-1185">Reference proteome</keyword>
<evidence type="ECO:0000313" key="1">
    <source>
        <dbReference type="EMBL" id="MQS15672.1"/>
    </source>
</evidence>
<dbReference type="AlphaFoldDB" id="A0A6N7KVK3"/>